<evidence type="ECO:0000313" key="13">
    <source>
        <dbReference type="Proteomes" id="UP000191024"/>
    </source>
</evidence>
<feature type="domain" description="UvrD-like helicase ATP-binding" evidence="11">
    <location>
        <begin position="1311"/>
        <end position="1633"/>
    </location>
</feature>
<evidence type="ECO:0000256" key="7">
    <source>
        <dbReference type="ARBA" id="ARBA00023242"/>
    </source>
</evidence>
<feature type="region of interest" description="Disordered" evidence="10">
    <location>
        <begin position="2073"/>
        <end position="2120"/>
    </location>
</feature>
<feature type="region of interest" description="Disordered" evidence="10">
    <location>
        <begin position="911"/>
        <end position="943"/>
    </location>
</feature>
<evidence type="ECO:0000256" key="3">
    <source>
        <dbReference type="ARBA" id="ARBA00022741"/>
    </source>
</evidence>
<dbReference type="OrthoDB" id="6513042at2759"/>
<dbReference type="Pfam" id="PF13086">
    <property type="entry name" value="AAA_11"/>
    <property type="match status" value="1"/>
</dbReference>
<dbReference type="STRING" id="1230905.A0A1G4KDX5"/>
<evidence type="ECO:0000259" key="11">
    <source>
        <dbReference type="PROSITE" id="PS51198"/>
    </source>
</evidence>
<evidence type="ECO:0000256" key="9">
    <source>
        <dbReference type="SAM" id="Coils"/>
    </source>
</evidence>
<dbReference type="InterPro" id="IPR041677">
    <property type="entry name" value="DNA2/NAM7_AAA_11"/>
</dbReference>
<feature type="compositionally biased region" description="Polar residues" evidence="10">
    <location>
        <begin position="2103"/>
        <end position="2117"/>
    </location>
</feature>
<keyword evidence="9" id="KW-0175">Coiled coil</keyword>
<accession>A0A1G4KDX5</accession>
<dbReference type="CDD" id="cd21408">
    <property type="entry name" value="1B_Sen1p-like"/>
    <property type="match status" value="1"/>
</dbReference>
<dbReference type="PROSITE" id="PS51198">
    <property type="entry name" value="UVRD_HELICASE_ATP_BIND"/>
    <property type="match status" value="1"/>
</dbReference>
<dbReference type="CDD" id="cd18808">
    <property type="entry name" value="SF1_C_Upf1"/>
    <property type="match status" value="1"/>
</dbReference>
<dbReference type="InterPro" id="IPR047187">
    <property type="entry name" value="SF1_C_Upf1"/>
</dbReference>
<feature type="compositionally biased region" description="Polar residues" evidence="10">
    <location>
        <begin position="1899"/>
        <end position="1915"/>
    </location>
</feature>
<dbReference type="GO" id="GO:0005694">
    <property type="term" value="C:chromosome"/>
    <property type="evidence" value="ECO:0007669"/>
    <property type="project" value="UniProtKB-ARBA"/>
</dbReference>
<dbReference type="PANTHER" id="PTHR10887">
    <property type="entry name" value="DNA2/NAM7 HELICASE FAMILY"/>
    <property type="match status" value="1"/>
</dbReference>
<evidence type="ECO:0000256" key="6">
    <source>
        <dbReference type="ARBA" id="ARBA00022840"/>
    </source>
</evidence>
<dbReference type="GO" id="GO:0016604">
    <property type="term" value="C:nuclear body"/>
    <property type="evidence" value="ECO:0007669"/>
    <property type="project" value="TreeGrafter"/>
</dbReference>
<dbReference type="InterPro" id="IPR041679">
    <property type="entry name" value="DNA2/NAM7-like_C"/>
</dbReference>
<evidence type="ECO:0000256" key="4">
    <source>
        <dbReference type="ARBA" id="ARBA00022801"/>
    </source>
</evidence>
<dbReference type="Proteomes" id="UP000191024">
    <property type="component" value="Chromosome H"/>
</dbReference>
<dbReference type="GO" id="GO:0001147">
    <property type="term" value="F:transcription termination site sequence-specific DNA binding"/>
    <property type="evidence" value="ECO:0007669"/>
    <property type="project" value="TreeGrafter"/>
</dbReference>
<evidence type="ECO:0000256" key="10">
    <source>
        <dbReference type="SAM" id="MobiDB-lite"/>
    </source>
</evidence>
<evidence type="ECO:0000256" key="2">
    <source>
        <dbReference type="ARBA" id="ARBA00007913"/>
    </source>
</evidence>
<evidence type="ECO:0000313" key="12">
    <source>
        <dbReference type="EMBL" id="SCV02658.1"/>
    </source>
</evidence>
<keyword evidence="13" id="KW-1185">Reference proteome</keyword>
<dbReference type="GO" id="GO:0016787">
    <property type="term" value="F:hydrolase activity"/>
    <property type="evidence" value="ECO:0007669"/>
    <property type="project" value="UniProtKB-UniRule"/>
</dbReference>
<feature type="coiled-coil region" evidence="9">
    <location>
        <begin position="1487"/>
        <end position="1514"/>
    </location>
</feature>
<dbReference type="GO" id="GO:0003678">
    <property type="term" value="F:DNA helicase activity"/>
    <property type="evidence" value="ECO:0007669"/>
    <property type="project" value="UniProtKB-ARBA"/>
</dbReference>
<dbReference type="Pfam" id="PF12726">
    <property type="entry name" value="SEN1_N"/>
    <property type="match status" value="1"/>
</dbReference>
<dbReference type="InterPro" id="IPR024481">
    <property type="entry name" value="Helicase_Sen1_N"/>
</dbReference>
<feature type="compositionally biased region" description="Basic residues" evidence="10">
    <location>
        <begin position="1925"/>
        <end position="1939"/>
    </location>
</feature>
<dbReference type="SUPFAM" id="SSF52540">
    <property type="entry name" value="P-loop containing nucleoside triphosphate hydrolases"/>
    <property type="match status" value="1"/>
</dbReference>
<dbReference type="InterPro" id="IPR045055">
    <property type="entry name" value="DNA2/NAM7-like"/>
</dbReference>
<keyword evidence="7" id="KW-0539">Nucleus</keyword>
<keyword evidence="3 8" id="KW-0547">Nucleotide-binding</keyword>
<dbReference type="Pfam" id="PF23576">
    <property type="entry name" value="SEN1_barrel"/>
    <property type="match status" value="1"/>
</dbReference>
<evidence type="ECO:0000256" key="1">
    <source>
        <dbReference type="ARBA" id="ARBA00004123"/>
    </source>
</evidence>
<evidence type="ECO:0000256" key="8">
    <source>
        <dbReference type="PROSITE-ProRule" id="PRU00560"/>
    </source>
</evidence>
<feature type="region of interest" description="Disordered" evidence="10">
    <location>
        <begin position="1001"/>
        <end position="1035"/>
    </location>
</feature>
<dbReference type="GO" id="GO:0005524">
    <property type="term" value="F:ATP binding"/>
    <property type="evidence" value="ECO:0007669"/>
    <property type="project" value="UniProtKB-UniRule"/>
</dbReference>
<keyword evidence="5 8" id="KW-0347">Helicase</keyword>
<sequence>MEVTPKSNISELKDIAKKVLPQIEQVYSHSDQHIDEARLLTELLRVIAQIPDKFHLFCDPTFGPISVFCLTLFSFSNQETIEWLKKKFNPVLAECSDCVSAFTRGKCQMLQHFAVRRKVPHEHVMKFNNIISLWRSEALLPVVQGISVNNNTNVSVTPQIKTALHECLCNPQVLRNSEKLKATFDAIFRYLYDSQHPFLDVNGYAKKAKPFTAGIIYCWFEGTSEESAWSKRIIESLQDESFQFTSKNFTQDLLEEINVHFLYLQIVTNFHEALISHFWIKLTPVLELMELDLIEEYFVVPKDIESLKQSFKYPIHSIFGLWYIHFAHNYKSKPLEVLLRALKMMLQKCQYNFWTLIEPFTFHSILDITFENDSFNHALTRVRNNEILPNDRKSLVSSNGSLTDLVAWTLPFYFSLSSSKRIQMVKKVSIAFLKIVSHNQSLNSEPKALLMNSSTALLNAVLSISDEERSNLYSSDVFETTLYTKLDSRALLNNDLILQVVLKSATDPESLYPGMGESIYSVSSSATSVLSTCIDYDILVLCQASFQIYSGKKANDIKMSTKLLSEVVKHLDLRRFHDGPKLATQLLASMRNANGLLTFDSNDENVKFHNRSIRSYTELLQVLLTKFTDLQPSQLIKVLSDDYASHGFWSCIFASDSGLYQSATNMLYETFDVEGRLEGIHEMLSKDLKCCLNSINAVLSQLIKNEFFEPCPRAVRVLMDIISIFSDPINGTLANHETSNPEGTDSALLKFWEYSWRFLNMIYKATLKWATRYPYSKLENFTKDTLDTSILLINAYREFYATLSGDNSVTDGESFLNNILDTFKDMLYWLRLSDEYLLASCVTLIVKAADLSKEQGLKFNDDLVELMARYALRARKFSNKLTPQQSSDILSRAKAFNEKLVDIVAAEADNYHREKDKPNPSIESRSVSPHPISASQLSSTESKADFLQRKAMASSIVGRPRGQAKITSFGTLRPGMALKPAAPPKKPISQLELARRQLMADRKVHPPSSSVFNPRGAKQTHYKSVDDSSDESGDDLEGAQELFSLSKPKERSTPIVLDINGKPVQKVSRAQLIKQEEENMRKRLNVDMNPLYKQVLKWDYTSTSEFPSTATNFKYQDLKDEFKSSEAYQGIMEPLLLLECWQGLCAARDREDNKPFSIVIGNRTAVSDFYEIYASINKRMAQDSGITESDLIVLSFFPNNPRIDDLKADDFKASQATCLAKVCSLKNSKGGNMDLTIRIERSHSFSRFLTLRAEIQAVKVMQMTTVEREYSSLVGLPFYDLVDQILEGKPTSRQEFDFSEVDRVKTNYKLNKSQAEAVVATVGGEGFSLIQGPPGTGKTKTILGVIGYFLTTRKALPSNVIKQPTDSVSTSTEQLLQKQKVLICAPSNAAVDELVLRLKSGIYDKNGELFSPKLVRVGRSDAVSAAIKDLTLEELVERRLAGKSYEFSHDASLDKNFHEAVLERKKLRQKLDIEDGSISSNLSTEDISKIQMSIRELSKKVNELGRQRDELREQNSVNFRNRELDRRKTQARILAESDIICSTLSGSAHDILASLGVKFDTVIIDEACQCTELSSIIPLRYGGRRCIMVGDPNQLPPTVLSGAASKFKYNQSLFVRMEKKCNPYLLDVQYRMHPSISKFPSSEFYGGKLHDGPDMETLSVRPWHSQPTLGPYKFFDVFNSRQQQNQKTMSYVNSEECKVAIELTEFLLNKFEKSVDFTRKIGVISPYREQMQKMKREFRSYFGNPILNIVDFNTIDGFQGQEKEIIIISCVRADDSKSGVGFLKDFRRMNVALTRAKASMWILGHYSSLSKNKMWRDLINDARDRGCFELACSGFLNPKNTKAARLLKQYLNKCEPSNSDDYDPITASVAVRKQYTKASNENTRAVINTSVTDLEKFNSQGANKAPASRTQSQKCDNVKAEISKPRSKTKNTQGTRKKSSIFGAPSMMSGVANIEAGDPPKPSVSQDSVASKKVRFDESSKIHKMTDRSLSEKEVYGRSHLECRSRDSFNLAENEVEENGSDDYDPILNLSTLSQKNTINSSTSGTNGASTRMRSPIQQRIENQISKVATPGLESEYPDATNNTNHLDNGVKTDVGPKPGAQSPHQHVSNKRSSGASNLFIPKKKKKSCHLIKDRTLSSDDVLVIPLTQFLNSNLLSLIFLH</sequence>
<dbReference type="InterPro" id="IPR027417">
    <property type="entry name" value="P-loop_NTPase"/>
</dbReference>
<dbReference type="Pfam" id="PF13087">
    <property type="entry name" value="AAA_12"/>
    <property type="match status" value="1"/>
</dbReference>
<dbReference type="InterPro" id="IPR014016">
    <property type="entry name" value="UvrD-like_ATP-bd"/>
</dbReference>
<feature type="compositionally biased region" description="Polar residues" evidence="10">
    <location>
        <begin position="921"/>
        <end position="941"/>
    </location>
</feature>
<dbReference type="InterPro" id="IPR056474">
    <property type="entry name" value="SEN1_barrel"/>
</dbReference>
<organism evidence="12 13">
    <name type="scientific">Lachancea mirantina</name>
    <dbReference type="NCBI Taxonomy" id="1230905"/>
    <lineage>
        <taxon>Eukaryota</taxon>
        <taxon>Fungi</taxon>
        <taxon>Dikarya</taxon>
        <taxon>Ascomycota</taxon>
        <taxon>Saccharomycotina</taxon>
        <taxon>Saccharomycetes</taxon>
        <taxon>Saccharomycetales</taxon>
        <taxon>Saccharomycetaceae</taxon>
        <taxon>Lachancea</taxon>
    </lineage>
</organism>
<comment type="subcellular location">
    <subcellularLocation>
        <location evidence="1">Nucleus</location>
    </subcellularLocation>
</comment>
<evidence type="ECO:0000256" key="5">
    <source>
        <dbReference type="ARBA" id="ARBA00022806"/>
    </source>
</evidence>
<dbReference type="PANTHER" id="PTHR10887:SF495">
    <property type="entry name" value="HELICASE SENATAXIN ISOFORM X1-RELATED"/>
    <property type="match status" value="1"/>
</dbReference>
<dbReference type="CDD" id="cd18042">
    <property type="entry name" value="DEXXQc_SETX"/>
    <property type="match status" value="1"/>
</dbReference>
<gene>
    <name evidence="12" type="ORF">LAMI_0H01640G</name>
</gene>
<feature type="region of interest" description="Disordered" evidence="10">
    <location>
        <begin position="1899"/>
        <end position="1972"/>
    </location>
</feature>
<reference evidence="13" key="1">
    <citation type="submission" date="2016-03" db="EMBL/GenBank/DDBJ databases">
        <authorList>
            <person name="Devillers H."/>
        </authorList>
    </citation>
    <scope>NUCLEOTIDE SEQUENCE [LARGE SCALE GENOMIC DNA]</scope>
</reference>
<protein>
    <submittedName>
        <fullName evidence="12">LAMI_0H01640g1_1</fullName>
    </submittedName>
</protein>
<keyword evidence="6 8" id="KW-0067">ATP-binding</keyword>
<feature type="region of interest" description="Disordered" evidence="10">
    <location>
        <begin position="968"/>
        <end position="987"/>
    </location>
</feature>
<dbReference type="Gene3D" id="3.40.50.300">
    <property type="entry name" value="P-loop containing nucleotide triphosphate hydrolases"/>
    <property type="match status" value="2"/>
</dbReference>
<dbReference type="GO" id="GO:0006369">
    <property type="term" value="P:termination of RNA polymerase II transcription"/>
    <property type="evidence" value="ECO:0007669"/>
    <property type="project" value="TreeGrafter"/>
</dbReference>
<comment type="similarity">
    <text evidence="2">Belongs to the DNA2/NAM7 helicase family.</text>
</comment>
<keyword evidence="4 8" id="KW-0378">Hydrolase</keyword>
<dbReference type="InterPro" id="IPR044340">
    <property type="entry name" value="Helicase_Sen1_1B_dom"/>
</dbReference>
<feature type="binding site" evidence="8">
    <location>
        <begin position="1332"/>
        <end position="1339"/>
    </location>
    <ligand>
        <name>ATP</name>
        <dbReference type="ChEBI" id="CHEBI:30616"/>
    </ligand>
</feature>
<proteinExistence type="inferred from homology"/>
<name>A0A1G4KDX5_9SACH</name>
<dbReference type="FunFam" id="3.40.50.300:FF:001152">
    <property type="entry name" value="tRNA-splicing endonuclease, putative"/>
    <property type="match status" value="1"/>
</dbReference>
<dbReference type="FunFam" id="3.40.50.300:FF:000326">
    <property type="entry name" value="P-loop containing nucleoside triphosphate hydrolase"/>
    <property type="match status" value="1"/>
</dbReference>
<dbReference type="EMBL" id="LT598468">
    <property type="protein sequence ID" value="SCV02658.1"/>
    <property type="molecule type" value="Genomic_DNA"/>
</dbReference>